<dbReference type="RefSeq" id="WP_131017125.1">
    <property type="nucleotide sequence ID" value="NZ_SIRE01000025.1"/>
</dbReference>
<evidence type="ECO:0000313" key="2">
    <source>
        <dbReference type="Proteomes" id="UP000293142"/>
    </source>
</evidence>
<accession>A0A4Q9DK95</accession>
<dbReference type="Gene3D" id="3.40.50.1000">
    <property type="entry name" value="HAD superfamily/HAD-like"/>
    <property type="match status" value="1"/>
</dbReference>
<reference evidence="1 2" key="1">
    <citation type="submission" date="2019-02" db="EMBL/GenBank/DDBJ databases">
        <title>Paenibacillus sp. nov., isolated from surface-sterilized tissue of Thalictrum simplex L.</title>
        <authorList>
            <person name="Tuo L."/>
        </authorList>
    </citation>
    <scope>NUCLEOTIDE SEQUENCE [LARGE SCALE GENOMIC DNA]</scope>
    <source>
        <strain evidence="1 2">N2SHLJ1</strain>
    </source>
</reference>
<dbReference type="PANTHER" id="PTHR46191:SF2">
    <property type="entry name" value="HALOACID DEHALOGENASE-LIKE HYDROLASE DOMAIN-CONTAINING PROTEIN 3"/>
    <property type="match status" value="1"/>
</dbReference>
<dbReference type="InterPro" id="IPR044924">
    <property type="entry name" value="HAD-SF_hydro_IA_REG-2-like_cap"/>
</dbReference>
<sequence>MKPLHQYKAIFFDVGDTLMTIPAARAVIHQYLADRSLHRDESHIGDLFTEAFRELYYGKEVGAFEECTPETDRAFWVMLYHYILEKLGVRDEWSEDEVHRCCHELYEMFTSPEHYELFDDVKECMPLFREKGLKLGIISNFAPTLRTILEYKGILHHFNPVIVSTEVGLEKPDPAIFTLALQTAGLDASEVLYVGDHERNDIWAPGQIGMDAVQIRRYDDFPGEGIRSLRELL</sequence>
<dbReference type="SUPFAM" id="SSF56784">
    <property type="entry name" value="HAD-like"/>
    <property type="match status" value="1"/>
</dbReference>
<keyword evidence="1" id="KW-0378">Hydrolase</keyword>
<comment type="caution">
    <text evidence="1">The sequence shown here is derived from an EMBL/GenBank/DDBJ whole genome shotgun (WGS) entry which is preliminary data.</text>
</comment>
<organism evidence="1 2">
    <name type="scientific">Paenibacillus thalictri</name>
    <dbReference type="NCBI Taxonomy" id="2527873"/>
    <lineage>
        <taxon>Bacteria</taxon>
        <taxon>Bacillati</taxon>
        <taxon>Bacillota</taxon>
        <taxon>Bacilli</taxon>
        <taxon>Bacillales</taxon>
        <taxon>Paenibacillaceae</taxon>
        <taxon>Paenibacillus</taxon>
    </lineage>
</organism>
<dbReference type="InterPro" id="IPR036412">
    <property type="entry name" value="HAD-like_sf"/>
</dbReference>
<keyword evidence="2" id="KW-1185">Reference proteome</keyword>
<dbReference type="InterPro" id="IPR051828">
    <property type="entry name" value="HAD-like_hydrolase_domain"/>
</dbReference>
<dbReference type="InterPro" id="IPR023214">
    <property type="entry name" value="HAD_sf"/>
</dbReference>
<dbReference type="EMBL" id="SIRE01000025">
    <property type="protein sequence ID" value="TBL71548.1"/>
    <property type="molecule type" value="Genomic_DNA"/>
</dbReference>
<name>A0A4Q9DK95_9BACL</name>
<dbReference type="InterPro" id="IPR006439">
    <property type="entry name" value="HAD-SF_hydro_IA"/>
</dbReference>
<dbReference type="OrthoDB" id="9809962at2"/>
<gene>
    <name evidence="1" type="ORF">EYB31_29660</name>
</gene>
<dbReference type="NCBIfam" id="TIGR01549">
    <property type="entry name" value="HAD-SF-IA-v1"/>
    <property type="match status" value="1"/>
</dbReference>
<dbReference type="AlphaFoldDB" id="A0A4Q9DK95"/>
<evidence type="ECO:0000313" key="1">
    <source>
        <dbReference type="EMBL" id="TBL71548.1"/>
    </source>
</evidence>
<dbReference type="Pfam" id="PF00702">
    <property type="entry name" value="Hydrolase"/>
    <property type="match status" value="1"/>
</dbReference>
<dbReference type="SFLD" id="SFLDG01129">
    <property type="entry name" value="C1.5:_HAD__Beta-PGM__Phosphata"/>
    <property type="match status" value="1"/>
</dbReference>
<protein>
    <submittedName>
        <fullName evidence="1">HAD family hydrolase</fullName>
    </submittedName>
</protein>
<dbReference type="GO" id="GO:0016787">
    <property type="term" value="F:hydrolase activity"/>
    <property type="evidence" value="ECO:0007669"/>
    <property type="project" value="UniProtKB-KW"/>
</dbReference>
<dbReference type="Gene3D" id="1.10.150.720">
    <property type="entry name" value="Haloacid dehalogenase-like hydrolase"/>
    <property type="match status" value="1"/>
</dbReference>
<dbReference type="PRINTS" id="PR00413">
    <property type="entry name" value="HADHALOGNASE"/>
</dbReference>
<dbReference type="PANTHER" id="PTHR46191">
    <property type="match status" value="1"/>
</dbReference>
<dbReference type="Proteomes" id="UP000293142">
    <property type="component" value="Unassembled WGS sequence"/>
</dbReference>
<dbReference type="SFLD" id="SFLDS00003">
    <property type="entry name" value="Haloacid_Dehalogenase"/>
    <property type="match status" value="1"/>
</dbReference>
<proteinExistence type="predicted"/>